<gene>
    <name evidence="2" type="ORF">EPUS_08042</name>
</gene>
<dbReference type="OrthoDB" id="4267316at2759"/>
<dbReference type="AlphaFoldDB" id="U1GBR1"/>
<dbReference type="GeneID" id="19242920"/>
<organism evidence="2 3">
    <name type="scientific">Endocarpon pusillum (strain Z07020 / HMAS-L-300199)</name>
    <name type="common">Lichen-forming fungus</name>
    <dbReference type="NCBI Taxonomy" id="1263415"/>
    <lineage>
        <taxon>Eukaryota</taxon>
        <taxon>Fungi</taxon>
        <taxon>Dikarya</taxon>
        <taxon>Ascomycota</taxon>
        <taxon>Pezizomycotina</taxon>
        <taxon>Eurotiomycetes</taxon>
        <taxon>Chaetothyriomycetidae</taxon>
        <taxon>Verrucariales</taxon>
        <taxon>Verrucariaceae</taxon>
        <taxon>Endocarpon</taxon>
    </lineage>
</organism>
<reference evidence="3" key="1">
    <citation type="journal article" date="2014" name="BMC Genomics">
        <title>Genome characteristics reveal the impact of lichenization on lichen-forming fungus Endocarpon pusillum Hedwig (Verrucariales, Ascomycota).</title>
        <authorList>
            <person name="Wang Y.-Y."/>
            <person name="Liu B."/>
            <person name="Zhang X.-Y."/>
            <person name="Zhou Q.-M."/>
            <person name="Zhang T."/>
            <person name="Li H."/>
            <person name="Yu Y.-F."/>
            <person name="Zhang X.-L."/>
            <person name="Hao X.-Y."/>
            <person name="Wang M."/>
            <person name="Wang L."/>
            <person name="Wei J.-C."/>
        </authorList>
    </citation>
    <scope>NUCLEOTIDE SEQUENCE [LARGE SCALE GENOMIC DNA]</scope>
    <source>
        <strain evidence="3">Z07020 / HMAS-L-300199</strain>
    </source>
</reference>
<evidence type="ECO:0000313" key="2">
    <source>
        <dbReference type="EMBL" id="ERF74997.1"/>
    </source>
</evidence>
<dbReference type="eggNOG" id="ENOG502RGBE">
    <property type="taxonomic scope" value="Eukaryota"/>
</dbReference>
<sequence>MSCESECLSPEGNPFQGSTKPAPSSPPPLFSSPPQDIEKPAIPYKQGQKLTIFRHNSPPPLGRPYPNSRALTPRKTLKGLTQLEYCLSASPLEGTTKSQETSSFVITKELALCDGRGAQFILVDNGWVTKIYDPLYYPTYHKDTSIRADVVEWAECDYSREGAAYEELTGRFGGTVIPKYHRFMDM</sequence>
<proteinExistence type="predicted"/>
<dbReference type="OMA" id="TIFRHNS"/>
<accession>U1GBR1</accession>
<evidence type="ECO:0000256" key="1">
    <source>
        <dbReference type="SAM" id="MobiDB-lite"/>
    </source>
</evidence>
<dbReference type="HOGENOM" id="CLU_1454401_0_0_1"/>
<dbReference type="Proteomes" id="UP000019373">
    <property type="component" value="Unassembled WGS sequence"/>
</dbReference>
<dbReference type="EMBL" id="KE720844">
    <property type="protein sequence ID" value="ERF74997.1"/>
    <property type="molecule type" value="Genomic_DNA"/>
</dbReference>
<name>U1GBR1_ENDPU</name>
<evidence type="ECO:0000313" key="3">
    <source>
        <dbReference type="Proteomes" id="UP000019373"/>
    </source>
</evidence>
<keyword evidence="3" id="KW-1185">Reference proteome</keyword>
<protein>
    <submittedName>
        <fullName evidence="2">Uncharacterized protein</fullName>
    </submittedName>
</protein>
<dbReference type="RefSeq" id="XP_007787654.1">
    <property type="nucleotide sequence ID" value="XM_007789464.1"/>
</dbReference>
<feature type="region of interest" description="Disordered" evidence="1">
    <location>
        <begin position="1"/>
        <end position="44"/>
    </location>
</feature>